<gene>
    <name evidence="2" type="ORF">V5799_006048</name>
</gene>
<proteinExistence type="predicted"/>
<keyword evidence="1" id="KW-0560">Oxidoreductase</keyword>
<evidence type="ECO:0000256" key="1">
    <source>
        <dbReference type="ARBA" id="ARBA00023033"/>
    </source>
</evidence>
<dbReference type="EMBL" id="JARKHS020025684">
    <property type="protein sequence ID" value="KAK8767172.1"/>
    <property type="molecule type" value="Genomic_DNA"/>
</dbReference>
<dbReference type="AlphaFoldDB" id="A0AAQ4DXI2"/>
<accession>A0AAQ4DXI2</accession>
<dbReference type="GO" id="GO:0016705">
    <property type="term" value="F:oxidoreductase activity, acting on paired donors, with incorporation or reduction of molecular oxygen"/>
    <property type="evidence" value="ECO:0007669"/>
    <property type="project" value="InterPro"/>
</dbReference>
<dbReference type="Proteomes" id="UP001321473">
    <property type="component" value="Unassembled WGS sequence"/>
</dbReference>
<protein>
    <submittedName>
        <fullName evidence="2">Uncharacterized protein</fullName>
    </submittedName>
</protein>
<dbReference type="GO" id="GO:0004497">
    <property type="term" value="F:monooxygenase activity"/>
    <property type="evidence" value="ECO:0007669"/>
    <property type="project" value="UniProtKB-KW"/>
</dbReference>
<keyword evidence="1" id="KW-0503">Monooxygenase</keyword>
<keyword evidence="3" id="KW-1185">Reference proteome</keyword>
<dbReference type="InterPro" id="IPR036396">
    <property type="entry name" value="Cyt_P450_sf"/>
</dbReference>
<name>A0AAQ4DXI2_AMBAM</name>
<dbReference type="SUPFAM" id="SSF48264">
    <property type="entry name" value="Cytochrome P450"/>
    <property type="match status" value="1"/>
</dbReference>
<evidence type="ECO:0000313" key="3">
    <source>
        <dbReference type="Proteomes" id="UP001321473"/>
    </source>
</evidence>
<dbReference type="Gene3D" id="1.10.630.10">
    <property type="entry name" value="Cytochrome P450"/>
    <property type="match status" value="1"/>
</dbReference>
<reference evidence="2 3" key="1">
    <citation type="journal article" date="2023" name="Arcadia Sci">
        <title>De novo assembly of a long-read Amblyomma americanum tick genome.</title>
        <authorList>
            <person name="Chou S."/>
            <person name="Poskanzer K.E."/>
            <person name="Rollins M."/>
            <person name="Thuy-Boun P.S."/>
        </authorList>
    </citation>
    <scope>NUCLEOTIDE SEQUENCE [LARGE SCALE GENOMIC DNA]</scope>
    <source>
        <strain evidence="2">F_SG_1</strain>
        <tissue evidence="2">Salivary glands</tissue>
    </source>
</reference>
<organism evidence="2 3">
    <name type="scientific">Amblyomma americanum</name>
    <name type="common">Lone star tick</name>
    <dbReference type="NCBI Taxonomy" id="6943"/>
    <lineage>
        <taxon>Eukaryota</taxon>
        <taxon>Metazoa</taxon>
        <taxon>Ecdysozoa</taxon>
        <taxon>Arthropoda</taxon>
        <taxon>Chelicerata</taxon>
        <taxon>Arachnida</taxon>
        <taxon>Acari</taxon>
        <taxon>Parasitiformes</taxon>
        <taxon>Ixodida</taxon>
        <taxon>Ixodoidea</taxon>
        <taxon>Ixodidae</taxon>
        <taxon>Amblyomminae</taxon>
        <taxon>Amblyomma</taxon>
    </lineage>
</organism>
<sequence>MRWELSLVSLTPQDECCSIVEKVAEAKGAPVAFQNYLLTSTSNNISALVYGRRYPYEHPRRRFLDGMLSELFAAIRTGGLVEFVPPSLVNLVFKLPSTRQTVIVTKLLDFIDDTM</sequence>
<evidence type="ECO:0000313" key="2">
    <source>
        <dbReference type="EMBL" id="KAK8767172.1"/>
    </source>
</evidence>
<comment type="caution">
    <text evidence="2">The sequence shown here is derived from an EMBL/GenBank/DDBJ whole genome shotgun (WGS) entry which is preliminary data.</text>
</comment>
<dbReference type="GO" id="GO:0005506">
    <property type="term" value="F:iron ion binding"/>
    <property type="evidence" value="ECO:0007669"/>
    <property type="project" value="InterPro"/>
</dbReference>
<dbReference type="GO" id="GO:0020037">
    <property type="term" value="F:heme binding"/>
    <property type="evidence" value="ECO:0007669"/>
    <property type="project" value="InterPro"/>
</dbReference>